<dbReference type="InterPro" id="IPR028082">
    <property type="entry name" value="Peripla_BP_I"/>
</dbReference>
<sequence>MFAGWGKTDLKEVRMNRFLSLAAAFICAGALGVTGGVSSSHAKEKIRVGFIGPLTGGTSANGLGGRNSADLAVRLRNADAEAKYEYEMVALDDECKPNVGVQQATKLATDKEIIAAATHYCSAVAIATVDVYHKFGLPVIVWGAVLPDITYRNKYAEVHRVNGTMINQNERNAELSSSLGYKTFAVIHDTTDYGKGHNKYFSEALAKHGGKIVGTFGVTSDQQDFSAELTQIKSLNPQAIYFGGLTPIGVRIRGQMDKLGLNTVLFDGTSGIKSDSYIDGLGKLAEGSLSFIEGAPTERLPGGKFFLEKYNDQNYPNPPEAYGGFAFAAMNLILDTIEQVGPDRKKVQATLNKVKDRDSIVGKITFDDHGQNTVALITAFVVQDGKWVVWEDSEYASGKRKLPGQK</sequence>
<accession>A0ABU8BG05</accession>
<dbReference type="Gene3D" id="3.40.50.2300">
    <property type="match status" value="2"/>
</dbReference>
<reference evidence="4 5" key="1">
    <citation type="submission" date="2024-02" db="EMBL/GenBank/DDBJ databases">
        <title>Adaptive strategies in a cosmopolitan and abundant soil bacterium.</title>
        <authorList>
            <person name="Carini P."/>
        </authorList>
    </citation>
    <scope>NUCLEOTIDE SEQUENCE [LARGE SCALE GENOMIC DNA]</scope>
    <source>
        <strain evidence="4 5">AZCC 1608</strain>
    </source>
</reference>
<keyword evidence="2" id="KW-0732">Signal</keyword>
<comment type="caution">
    <text evidence="4">The sequence shown here is derived from an EMBL/GenBank/DDBJ whole genome shotgun (WGS) entry which is preliminary data.</text>
</comment>
<dbReference type="CDD" id="cd06342">
    <property type="entry name" value="PBP1_ABC_LIVBP-like"/>
    <property type="match status" value="1"/>
</dbReference>
<evidence type="ECO:0000313" key="5">
    <source>
        <dbReference type="Proteomes" id="UP001364224"/>
    </source>
</evidence>
<comment type="similarity">
    <text evidence="1">Belongs to the leucine-binding protein family.</text>
</comment>
<evidence type="ECO:0000256" key="1">
    <source>
        <dbReference type="ARBA" id="ARBA00010062"/>
    </source>
</evidence>
<feature type="domain" description="Leucine-binding protein" evidence="3">
    <location>
        <begin position="45"/>
        <end position="376"/>
    </location>
</feature>
<keyword evidence="5" id="KW-1185">Reference proteome</keyword>
<dbReference type="InterPro" id="IPR028081">
    <property type="entry name" value="Leu-bd"/>
</dbReference>
<evidence type="ECO:0000256" key="2">
    <source>
        <dbReference type="ARBA" id="ARBA00022729"/>
    </source>
</evidence>
<dbReference type="Proteomes" id="UP001364224">
    <property type="component" value="Unassembled WGS sequence"/>
</dbReference>
<proteinExistence type="inferred from homology"/>
<name>A0ABU8BG05_9BRAD</name>
<dbReference type="SUPFAM" id="SSF53822">
    <property type="entry name" value="Periplasmic binding protein-like I"/>
    <property type="match status" value="1"/>
</dbReference>
<dbReference type="Pfam" id="PF13458">
    <property type="entry name" value="Peripla_BP_6"/>
    <property type="match status" value="1"/>
</dbReference>
<evidence type="ECO:0000313" key="4">
    <source>
        <dbReference type="EMBL" id="MEH2557491.1"/>
    </source>
</evidence>
<evidence type="ECO:0000259" key="3">
    <source>
        <dbReference type="Pfam" id="PF13458"/>
    </source>
</evidence>
<organism evidence="4 5">
    <name type="scientific">Bradyrhizobium algeriense</name>
    <dbReference type="NCBI Taxonomy" id="634784"/>
    <lineage>
        <taxon>Bacteria</taxon>
        <taxon>Pseudomonadati</taxon>
        <taxon>Pseudomonadota</taxon>
        <taxon>Alphaproteobacteria</taxon>
        <taxon>Hyphomicrobiales</taxon>
        <taxon>Nitrobacteraceae</taxon>
        <taxon>Bradyrhizobium</taxon>
    </lineage>
</organism>
<gene>
    <name evidence="4" type="ORF">V1286_005020</name>
</gene>
<dbReference type="PANTHER" id="PTHR47151">
    <property type="entry name" value="LEU/ILE/VAL-BINDING ABC TRANSPORTER SUBUNIT"/>
    <property type="match status" value="1"/>
</dbReference>
<dbReference type="EMBL" id="JAZHRV010000001">
    <property type="protein sequence ID" value="MEH2557491.1"/>
    <property type="molecule type" value="Genomic_DNA"/>
</dbReference>
<protein>
    <submittedName>
        <fullName evidence="4">Branched-chain amino acid transport system substrate-binding protein</fullName>
    </submittedName>
</protein>
<dbReference type="PANTHER" id="PTHR47151:SF2">
    <property type="entry name" value="AMINO ACID BINDING PROTEIN"/>
    <property type="match status" value="1"/>
</dbReference>